<evidence type="ECO:0000313" key="7">
    <source>
        <dbReference type="Proteomes" id="UP000660262"/>
    </source>
</evidence>
<dbReference type="GO" id="GO:1990904">
    <property type="term" value="C:ribonucleoprotein complex"/>
    <property type="evidence" value="ECO:0007669"/>
    <property type="project" value="UniProtKB-KW"/>
</dbReference>
<protein>
    <recommendedName>
        <fullName evidence="5">30S ribosomal protein 3, chloroplastic</fullName>
    </recommendedName>
</protein>
<dbReference type="OrthoDB" id="1918956at2759"/>
<dbReference type="GO" id="GO:0003735">
    <property type="term" value="F:structural constituent of ribosome"/>
    <property type="evidence" value="ECO:0007669"/>
    <property type="project" value="InterPro"/>
</dbReference>
<reference evidence="6" key="1">
    <citation type="submission" date="2020-10" db="EMBL/GenBank/DDBJ databases">
        <title>Unveiling of a novel bifunctional photoreceptor, Dualchrome1, isolated from a cosmopolitan green alga.</title>
        <authorList>
            <person name="Suzuki S."/>
            <person name="Kawachi M."/>
        </authorList>
    </citation>
    <scope>NUCLEOTIDE SEQUENCE</scope>
    <source>
        <strain evidence="6">NIES 2893</strain>
    </source>
</reference>
<evidence type="ECO:0000256" key="1">
    <source>
        <dbReference type="ARBA" id="ARBA00008561"/>
    </source>
</evidence>
<keyword evidence="4" id="KW-0687">Ribonucleoprotein</keyword>
<dbReference type="Proteomes" id="UP000660262">
    <property type="component" value="Unassembled WGS sequence"/>
</dbReference>
<dbReference type="EMBL" id="BNJQ01000012">
    <property type="protein sequence ID" value="GHP06196.1"/>
    <property type="molecule type" value="Genomic_DNA"/>
</dbReference>
<dbReference type="Gene3D" id="3.30.390.140">
    <property type="match status" value="1"/>
</dbReference>
<sequence length="200" mass="22271">MSTNRGCLQQKQRHCAKASSLRCARRHPLQAGVVRPFLLHAAVEEVDAALEGKSAGVGKSFSQMEGYMTNMEWAKTQGLNEVGESGQPASYGLKFMWLPNELAVCVDQVLPNERRLPVTEFFYWPRTDAWLELKAQLDGMPWISERDTVIMLNTLTEVINHWSDATTGASETSVEDAREAAATECSKASSKFESCDFIHV</sequence>
<dbReference type="AlphaFoldDB" id="A0A830HFV9"/>
<name>A0A830HFV9_9CHLO</name>
<dbReference type="InterPro" id="IPR006924">
    <property type="entry name" value="Ribosomal_cS23-like"/>
</dbReference>
<dbReference type="InterPro" id="IPR038447">
    <property type="entry name" value="PSRP-3/Ycf65_sf"/>
</dbReference>
<evidence type="ECO:0000313" key="6">
    <source>
        <dbReference type="EMBL" id="GHP06196.1"/>
    </source>
</evidence>
<comment type="similarity">
    <text evidence="1">Belongs to the chloroplast-specific ribosomal protein cS23 family.</text>
</comment>
<dbReference type="GO" id="GO:0005840">
    <property type="term" value="C:ribosome"/>
    <property type="evidence" value="ECO:0007669"/>
    <property type="project" value="UniProtKB-KW"/>
</dbReference>
<evidence type="ECO:0000256" key="2">
    <source>
        <dbReference type="ARBA" id="ARBA00011458"/>
    </source>
</evidence>
<comment type="caution">
    <text evidence="6">The sequence shown here is derived from an EMBL/GenBank/DDBJ whole genome shotgun (WGS) entry which is preliminary data.</text>
</comment>
<organism evidence="6 7">
    <name type="scientific">Pycnococcus provasolii</name>
    <dbReference type="NCBI Taxonomy" id="41880"/>
    <lineage>
        <taxon>Eukaryota</taxon>
        <taxon>Viridiplantae</taxon>
        <taxon>Chlorophyta</taxon>
        <taxon>Pseudoscourfieldiophyceae</taxon>
        <taxon>Pseudoscourfieldiales</taxon>
        <taxon>Pycnococcaceae</taxon>
        <taxon>Pycnococcus</taxon>
    </lineage>
</organism>
<evidence type="ECO:0000256" key="5">
    <source>
        <dbReference type="ARBA" id="ARBA00035379"/>
    </source>
</evidence>
<dbReference type="GO" id="GO:0006412">
    <property type="term" value="P:translation"/>
    <property type="evidence" value="ECO:0007669"/>
    <property type="project" value="InterPro"/>
</dbReference>
<proteinExistence type="inferred from homology"/>
<keyword evidence="3" id="KW-0689">Ribosomal protein</keyword>
<evidence type="ECO:0000256" key="3">
    <source>
        <dbReference type="ARBA" id="ARBA00022980"/>
    </source>
</evidence>
<dbReference type="PANTHER" id="PTHR35108:SF1">
    <property type="entry name" value="OS04G0461100 PROTEIN"/>
    <property type="match status" value="1"/>
</dbReference>
<comment type="subunit">
    <text evidence="2">Part of the 30S ribosomal subunit.</text>
</comment>
<evidence type="ECO:0000256" key="4">
    <source>
        <dbReference type="ARBA" id="ARBA00023274"/>
    </source>
</evidence>
<dbReference type="PANTHER" id="PTHR35108">
    <property type="entry name" value="30S RIBOSOMAL PROTEIN 3, CHLOROPLASTIC"/>
    <property type="match status" value="1"/>
</dbReference>
<keyword evidence="7" id="KW-1185">Reference proteome</keyword>
<accession>A0A830HFV9</accession>
<gene>
    <name evidence="6" type="ORF">PPROV_000494300</name>
</gene>
<dbReference type="Pfam" id="PF04839">
    <property type="entry name" value="PSRP-3_Ycf65"/>
    <property type="match status" value="1"/>
</dbReference>